<sequence length="173" mass="17619">MNRSRTKGAVRRARSLAIAGVLGAVSIVLGMTPLGFIPVPTAAGHATIMHIPAVLAGVLEGPVTGGLVGLIFGLHSFIRMGSPLFADPVIAVLPRIIIGVVAHLAYRLTGSVALAAALGTVTNTAGVLGLAVVRGYIAAPVAWGIAVTHGIPEVVVAVLLTTLVYKSLKITRR</sequence>
<reference evidence="2 3" key="1">
    <citation type="submission" date="2019-07" db="EMBL/GenBank/DDBJ databases">
        <title>Genomic Encyclopedia of Type Strains, Phase I: the one thousand microbial genomes (KMG-I) project.</title>
        <authorList>
            <person name="Kyrpides N."/>
        </authorList>
    </citation>
    <scope>NUCLEOTIDE SEQUENCE [LARGE SCALE GENOMIC DNA]</scope>
    <source>
        <strain evidence="2 3">DSM 16647</strain>
    </source>
</reference>
<dbReference type="InterPro" id="IPR024529">
    <property type="entry name" value="ECF_trnsprt_substrate-spec"/>
</dbReference>
<evidence type="ECO:0000313" key="2">
    <source>
        <dbReference type="EMBL" id="TYP58742.1"/>
    </source>
</evidence>
<dbReference type="Proteomes" id="UP000322294">
    <property type="component" value="Unassembled WGS sequence"/>
</dbReference>
<protein>
    <submittedName>
        <fullName evidence="2">Putative membrane protein</fullName>
    </submittedName>
</protein>
<feature type="transmembrane region" description="Helical" evidence="1">
    <location>
        <begin position="140"/>
        <end position="165"/>
    </location>
</feature>
<keyword evidence="1" id="KW-1133">Transmembrane helix</keyword>
<dbReference type="GO" id="GO:0022857">
    <property type="term" value="F:transmembrane transporter activity"/>
    <property type="evidence" value="ECO:0007669"/>
    <property type="project" value="InterPro"/>
</dbReference>
<evidence type="ECO:0000313" key="3">
    <source>
        <dbReference type="Proteomes" id="UP000322294"/>
    </source>
</evidence>
<proteinExistence type="predicted"/>
<name>A0A5S5AYM9_9FIRM</name>
<gene>
    <name evidence="2" type="ORF">LZ11_00197</name>
</gene>
<dbReference type="AlphaFoldDB" id="A0A5S5AYM9"/>
<keyword evidence="1" id="KW-0472">Membrane</keyword>
<comment type="caution">
    <text evidence="2">The sequence shown here is derived from an EMBL/GenBank/DDBJ whole genome shotgun (WGS) entry which is preliminary data.</text>
</comment>
<feature type="transmembrane region" description="Helical" evidence="1">
    <location>
        <begin position="112"/>
        <end position="133"/>
    </location>
</feature>
<feature type="transmembrane region" description="Helical" evidence="1">
    <location>
        <begin position="49"/>
        <end position="72"/>
    </location>
</feature>
<evidence type="ECO:0000256" key="1">
    <source>
        <dbReference type="SAM" id="Phobius"/>
    </source>
</evidence>
<accession>A0A5S5AYM9</accession>
<keyword evidence="1" id="KW-0812">Transmembrane</keyword>
<dbReference type="Pfam" id="PF12822">
    <property type="entry name" value="ECF_trnsprt"/>
    <property type="match status" value="1"/>
</dbReference>
<dbReference type="EMBL" id="VNHO01000002">
    <property type="protein sequence ID" value="TYP58742.1"/>
    <property type="molecule type" value="Genomic_DNA"/>
</dbReference>
<organism evidence="2 3">
    <name type="scientific">Thermosediminibacter litoriperuensis</name>
    <dbReference type="NCBI Taxonomy" id="291989"/>
    <lineage>
        <taxon>Bacteria</taxon>
        <taxon>Bacillati</taxon>
        <taxon>Bacillota</taxon>
        <taxon>Clostridia</taxon>
        <taxon>Thermosediminibacterales</taxon>
        <taxon>Thermosediminibacteraceae</taxon>
        <taxon>Thermosediminibacter</taxon>
    </lineage>
</organism>
<keyword evidence="3" id="KW-1185">Reference proteome</keyword>
<dbReference type="OrthoDB" id="9813540at2"/>
<dbReference type="Gene3D" id="1.10.1760.20">
    <property type="match status" value="1"/>
</dbReference>
<dbReference type="RefSeq" id="WP_148865777.1">
    <property type="nucleotide sequence ID" value="NZ_VNHO01000002.1"/>
</dbReference>
<feature type="transmembrane region" description="Helical" evidence="1">
    <location>
        <begin position="16"/>
        <end position="37"/>
    </location>
</feature>